<comment type="similarity">
    <text evidence="4">Belongs to the tectonin family.</text>
</comment>
<dbReference type="InterPro" id="IPR016187">
    <property type="entry name" value="CTDL_fold"/>
</dbReference>
<dbReference type="PANTHER" id="PTHR23250:SF3">
    <property type="entry name" value="FISH-EGG LECTIN-LIKE ISOFORM X1-RELATED"/>
    <property type="match status" value="1"/>
</dbReference>
<dbReference type="SUPFAM" id="SSF49785">
    <property type="entry name" value="Galactose-binding domain-like"/>
    <property type="match status" value="1"/>
</dbReference>
<feature type="domain" description="C-type lectin" evidence="8">
    <location>
        <begin position="1552"/>
        <end position="1671"/>
    </location>
</feature>
<gene>
    <name evidence="10" type="ORF">BRAFLDRAFT_67420</name>
</gene>
<protein>
    <submittedName>
        <fullName evidence="10">Uncharacterized protein</fullName>
    </submittedName>
</protein>
<feature type="disulfide bond" evidence="5">
    <location>
        <begin position="1225"/>
        <end position="1240"/>
    </location>
</feature>
<evidence type="ECO:0000256" key="2">
    <source>
        <dbReference type="ARBA" id="ARBA00022734"/>
    </source>
</evidence>
<feature type="domain" description="CUB" evidence="7">
    <location>
        <begin position="232"/>
        <end position="342"/>
    </location>
</feature>
<dbReference type="InterPro" id="IPR035914">
    <property type="entry name" value="Sperma_CUB_dom_sf"/>
</dbReference>
<keyword evidence="2" id="KW-0430">Lectin</keyword>
<dbReference type="SUPFAM" id="SSF57424">
    <property type="entry name" value="LDL receptor-like module"/>
    <property type="match status" value="1"/>
</dbReference>
<keyword evidence="6" id="KW-0768">Sushi</keyword>
<dbReference type="FunFam" id="3.10.100.10:FF:000202">
    <property type="entry name" value="Uncharacterized protein"/>
    <property type="match status" value="1"/>
</dbReference>
<evidence type="ECO:0000256" key="3">
    <source>
        <dbReference type="ARBA" id="ARBA00023157"/>
    </source>
</evidence>
<dbReference type="SUPFAM" id="SSF49854">
    <property type="entry name" value="Spermadhesin, CUB domain"/>
    <property type="match status" value="4"/>
</dbReference>
<dbReference type="CDD" id="cd00112">
    <property type="entry name" value="LDLa"/>
    <property type="match status" value="2"/>
</dbReference>
<dbReference type="SMART" id="SM00042">
    <property type="entry name" value="CUB"/>
    <property type="match status" value="3"/>
</dbReference>
<feature type="domain" description="Sushi" evidence="9">
    <location>
        <begin position="82"/>
        <end position="132"/>
    </location>
</feature>
<dbReference type="FunFam" id="2.60.120.260:FF:000269">
    <property type="entry name" value="Uncharacterized protein"/>
    <property type="match status" value="1"/>
</dbReference>
<dbReference type="InterPro" id="IPR008979">
    <property type="entry name" value="Galactose-bd-like_sf"/>
</dbReference>
<evidence type="ECO:0000259" key="9">
    <source>
        <dbReference type="PROSITE" id="PS50923"/>
    </source>
</evidence>
<sequence length="1856" mass="206844">MSVPECSSPPRPAYTSMPRCDRRDPPYQNLDRCYYECSPGCYRVDSKWLLNWKTCDGGHWTGIDIVCAGCCSLPPWPKDTYMNCGISYAEAYKEGTVCSYYCSLYWHIPDYGSTTRTCSKGVWTGTDLVCKRKEGEPPVCSSPPRPANAIRKYCSSSPPTSHGVYCRYECIPGYFHRGGNILRTCINGVWDGRDTVCVRNEAFCCIVESELFSRQCRVLPGADDAGLDACRCGADLPGTLGAEVVAYHPQQYDNNLHCTWTIEVSVGELVGLRPHLFSLEAGYDWLDVYKGPLDNPILLGSYTGTDIPAALIATSNMIHLLFRTDVINFDVYVGFKIYFQGQIIPAEVIVTSKMAHLVLTISQANADDSFKIHFEDFYQTFCGWSLPPVYVSMAPVLGIHFHSDESGTGAGFSGNSGTGFKIHYYLQDKSEDDRQGYQRMHQQTEDTGTFSSMNYPHYPYHNHVYQQWNITVDTHKAVKLTLVFIDTQLQDDPGHCRNDYVKVADPSDEQKSLYWCGTCVHHSASTITSVEHRPPAPAVLDAISNWLLVSDGIKQISVSAATNQVWALDDVGRPLRRTGVTKTTPQGTGWEVVGTERFLQISVGHVGVWAVYNHSTLMYRVGTYGNSETAGLRWQEVQIDDVYNALFSFEKLTSRLLRWDLEIEWIHSGKNLVWVIGSYQHWIKPGETIVLKGISPEAPDKGIWTTVGAATVRVISVSSVTGQLWAVGRSGRMWRSRFYCEISAKYDWEMISGCFTSVSVGPAGVWAVDDVGSVYHRAGTFLNETSPGEEWVHVPGVNLRQVAVGDGIVWGVDSNNRVFANVLPAPVGREVCQVGLKGRSMCYAVQKENRLCAKDEIICPHSEKCIPECSVCDGIVDCGDYDDTDERNCCTRPRFAGCPEKHRRVCTGDAGCYSPSRVCDGDWNCREDKEDERDCFGTVQFYTGGTVSEWFSSTRAGMSRYDSVLHGRDCFGMVQFYTGGTVPVWFSSTRAELSWYGSVLHGWDCPGMVQFYTSGIVTVWFSSTRAGMSRYGSVLHGRDCPSMVQFYTGGTVSVWFSSTQAGLFRYGSVRHGLDWFGMVQFYTGGTVSVWFIHTRAGLSQYGSVLTRAGLSQYGSVLQGAGLSWYGSVRQGRDCPGMVPFYTGGTAPVWFSSKRAGLSRYGSVLHGRDCFGMVQFYTGGTVPVWFSSTQAGLSRYGSVLHGRDCPSMVQFYTGGTVSCISRQERCDGWADCRDFSDEIGCGYCGEYGIPFFNQWFSALDPGITDKMLLSPVGCIPNDVVCDGVIDFVGLPGFHDEADCVQVRLYEAYGVNYYNMRSEGLVYDHTCSTGECTSSFFFCNDENEFECGNWEDEQECAQTLCRDTQLDHRTLKEISIAQYCDGEDDCRTGADESPRKCGRGACLLPVSLLQEKFSIEEGIGTHQIIHSSQELTLTDWVIEGRDDWLQITLEEPVQLTGVVVTGLWPSQTLTFSLKYGVWADCLAAYTEQDGQKSNFTSSAGKDEHYLATAVPAKVVRLTPESWLGRTTWGVGLLGCPVKEDRIKHKSCGKGWTMFEERCYQKFPSPLVWWAAERYCQALGGHLAAVNTPQENGFLRDNIGNGWIGMKIDAVVIKNKIQEIVNFTWSDGSPAGDAFKKQNISFDDFQEYIWRLNDPFCGFLEDHDQASYRGDGCETTPNYTELGHTEDATRDELHVYIPDMTACDDCMARESSCGYVRCGIPDQYRCGLIYSPGYPHAFPSSAICLWTIDGPLGSYVTLVLLDVDLPCTSRELQVRDRFLTVGWNTIHGLCRGEGEQKRYVSSSNEMILVMLATSHRTDFGASRGFMATFNVSAFSPSRQVKHLPEDAGKNYIRLKKKTK</sequence>
<evidence type="ECO:0000256" key="1">
    <source>
        <dbReference type="ARBA" id="ARBA00022729"/>
    </source>
</evidence>
<dbReference type="InterPro" id="IPR035976">
    <property type="entry name" value="Sushi/SCR/CCP_sf"/>
</dbReference>
<dbReference type="Pfam" id="PF00431">
    <property type="entry name" value="CUB"/>
    <property type="match status" value="3"/>
</dbReference>
<reference evidence="10" key="1">
    <citation type="journal article" date="2008" name="Nature">
        <title>The amphioxus genome and the evolution of the chordate karyotype.</title>
        <authorList>
            <consortium name="US DOE Joint Genome Institute (JGI-PGF)"/>
            <person name="Putnam N.H."/>
            <person name="Butts T."/>
            <person name="Ferrier D.E.K."/>
            <person name="Furlong R.F."/>
            <person name="Hellsten U."/>
            <person name="Kawashima T."/>
            <person name="Robinson-Rechavi M."/>
            <person name="Shoguchi E."/>
            <person name="Terry A."/>
            <person name="Yu J.-K."/>
            <person name="Benito-Gutierrez E.L."/>
            <person name="Dubchak I."/>
            <person name="Garcia-Fernandez J."/>
            <person name="Gibson-Brown J.J."/>
            <person name="Grigoriev I.V."/>
            <person name="Horton A.C."/>
            <person name="de Jong P.J."/>
            <person name="Jurka J."/>
            <person name="Kapitonov V.V."/>
            <person name="Kohara Y."/>
            <person name="Kuroki Y."/>
            <person name="Lindquist E."/>
            <person name="Lucas S."/>
            <person name="Osoegawa K."/>
            <person name="Pennacchio L.A."/>
            <person name="Salamov A.A."/>
            <person name="Satou Y."/>
            <person name="Sauka-Spengler T."/>
            <person name="Schmutz J."/>
            <person name="Shin-I T."/>
            <person name="Toyoda A."/>
            <person name="Bronner-Fraser M."/>
            <person name="Fujiyama A."/>
            <person name="Holland L.Z."/>
            <person name="Holland P.W.H."/>
            <person name="Satoh N."/>
            <person name="Rokhsar D.S."/>
        </authorList>
    </citation>
    <scope>NUCLEOTIDE SEQUENCE [LARGE SCALE GENOMIC DNA]</scope>
    <source>
        <strain evidence="10">S238N-H82</strain>
        <tissue evidence="10">Testes</tissue>
    </source>
</reference>
<dbReference type="InterPro" id="IPR006624">
    <property type="entry name" value="Beta-propeller_rpt_TECPR"/>
</dbReference>
<dbReference type="SMART" id="SM00192">
    <property type="entry name" value="LDLa"/>
    <property type="match status" value="5"/>
</dbReference>
<evidence type="ECO:0000256" key="4">
    <source>
        <dbReference type="ARBA" id="ARBA00038331"/>
    </source>
</evidence>
<keyword evidence="1" id="KW-0732">Signal</keyword>
<organism evidence="10">
    <name type="scientific">Branchiostoma floridae</name>
    <name type="common">Florida lancelet</name>
    <name type="synonym">Amphioxus</name>
    <dbReference type="NCBI Taxonomy" id="7739"/>
    <lineage>
        <taxon>Eukaryota</taxon>
        <taxon>Metazoa</taxon>
        <taxon>Chordata</taxon>
        <taxon>Cephalochordata</taxon>
        <taxon>Leptocardii</taxon>
        <taxon>Amphioxiformes</taxon>
        <taxon>Branchiostomatidae</taxon>
        <taxon>Branchiostoma</taxon>
    </lineage>
</organism>
<dbReference type="Gene3D" id="2.60.120.290">
    <property type="entry name" value="Spermadhesin, CUB domain"/>
    <property type="match status" value="4"/>
</dbReference>
<dbReference type="Pfam" id="PF19193">
    <property type="entry name" value="Tectonin"/>
    <property type="match status" value="1"/>
</dbReference>
<dbReference type="PROSITE" id="PS50923">
    <property type="entry name" value="SUSHI"/>
    <property type="match status" value="3"/>
</dbReference>
<feature type="domain" description="Sushi" evidence="9">
    <location>
        <begin position="4"/>
        <end position="69"/>
    </location>
</feature>
<dbReference type="Pfam" id="PF00057">
    <property type="entry name" value="Ldl_recept_a"/>
    <property type="match status" value="1"/>
</dbReference>
<dbReference type="eggNOG" id="KOG4297">
    <property type="taxonomic scope" value="Eukaryota"/>
</dbReference>
<dbReference type="InterPro" id="IPR002172">
    <property type="entry name" value="LDrepeatLR_classA_rpt"/>
</dbReference>
<dbReference type="SMART" id="SM00034">
    <property type="entry name" value="CLECT"/>
    <property type="match status" value="1"/>
</dbReference>
<dbReference type="CDD" id="cd00041">
    <property type="entry name" value="CUB"/>
    <property type="match status" value="3"/>
</dbReference>
<dbReference type="InterPro" id="IPR000436">
    <property type="entry name" value="Sushi_SCR_CCP_dom"/>
</dbReference>
<dbReference type="InterPro" id="IPR000859">
    <property type="entry name" value="CUB_dom"/>
</dbReference>
<evidence type="ECO:0000256" key="6">
    <source>
        <dbReference type="PROSITE-ProRule" id="PRU00302"/>
    </source>
</evidence>
<dbReference type="InterPro" id="IPR016186">
    <property type="entry name" value="C-type_lectin-like/link_sf"/>
</dbReference>
<dbReference type="Gene3D" id="3.10.100.10">
    <property type="entry name" value="Mannose-Binding Protein A, subunit A"/>
    <property type="match status" value="1"/>
</dbReference>
<dbReference type="SUPFAM" id="SSF57535">
    <property type="entry name" value="Complement control module/SCR domain"/>
    <property type="match status" value="2"/>
</dbReference>
<dbReference type="SMART" id="SM00706">
    <property type="entry name" value="TECPR"/>
    <property type="match status" value="5"/>
</dbReference>
<dbReference type="PROSITE" id="PS50041">
    <property type="entry name" value="C_TYPE_LECTIN_2"/>
    <property type="match status" value="1"/>
</dbReference>
<dbReference type="FunFam" id="2.60.120.290:FF:000076">
    <property type="entry name" value="Complement C1r subcomponent like"/>
    <property type="match status" value="1"/>
</dbReference>
<accession>C3XPY6</accession>
<feature type="domain" description="CUB" evidence="7">
    <location>
        <begin position="435"/>
        <end position="517"/>
    </location>
</feature>
<feature type="disulfide bond" evidence="6">
    <location>
        <begin position="170"/>
        <end position="197"/>
    </location>
</feature>
<comment type="caution">
    <text evidence="6">Lacks conserved residue(s) required for the propagation of feature annotation.</text>
</comment>
<dbReference type="InterPro" id="IPR051513">
    <property type="entry name" value="Tectonin_beta-prop"/>
</dbReference>
<dbReference type="GO" id="GO:0030246">
    <property type="term" value="F:carbohydrate binding"/>
    <property type="evidence" value="ECO:0007669"/>
    <property type="project" value="UniProtKB-KW"/>
</dbReference>
<evidence type="ECO:0000256" key="5">
    <source>
        <dbReference type="PROSITE-ProRule" id="PRU00124"/>
    </source>
</evidence>
<dbReference type="PROSITE" id="PS01180">
    <property type="entry name" value="CUB"/>
    <property type="match status" value="3"/>
</dbReference>
<dbReference type="CDD" id="cd00033">
    <property type="entry name" value="CCP"/>
    <property type="match status" value="1"/>
</dbReference>
<dbReference type="InterPro" id="IPR001304">
    <property type="entry name" value="C-type_lectin-like"/>
</dbReference>
<dbReference type="SMART" id="SM00032">
    <property type="entry name" value="CCP"/>
    <property type="match status" value="3"/>
</dbReference>
<dbReference type="PROSITE" id="PS50068">
    <property type="entry name" value="LDLRA_2"/>
    <property type="match status" value="3"/>
</dbReference>
<feature type="domain" description="CUB" evidence="7">
    <location>
        <begin position="1715"/>
        <end position="1829"/>
    </location>
</feature>
<dbReference type="PANTHER" id="PTHR23250">
    <property type="entry name" value="DYSFERLIN-RELATED"/>
    <property type="match status" value="1"/>
</dbReference>
<feature type="domain" description="Sushi" evidence="9">
    <location>
        <begin position="138"/>
        <end position="199"/>
    </location>
</feature>
<name>C3XPY6_BRAFL</name>
<dbReference type="Pfam" id="PF00059">
    <property type="entry name" value="Lectin_C"/>
    <property type="match status" value="1"/>
</dbReference>
<dbReference type="Gene3D" id="2.60.120.260">
    <property type="entry name" value="Galactose-binding domain-like"/>
    <property type="match status" value="1"/>
</dbReference>
<dbReference type="Gene3D" id="4.10.400.10">
    <property type="entry name" value="Low-density Lipoprotein Receptor"/>
    <property type="match status" value="2"/>
</dbReference>
<dbReference type="Gene3D" id="2.10.70.10">
    <property type="entry name" value="Complement Module, domain 1"/>
    <property type="match status" value="1"/>
</dbReference>
<dbReference type="PRINTS" id="PR00261">
    <property type="entry name" value="LDLRECEPTOR"/>
</dbReference>
<dbReference type="CDD" id="cd00037">
    <property type="entry name" value="CLECT"/>
    <property type="match status" value="1"/>
</dbReference>
<dbReference type="InterPro" id="IPR036055">
    <property type="entry name" value="LDL_receptor-like_sf"/>
</dbReference>
<proteinExistence type="inferred from homology"/>
<dbReference type="InParanoid" id="C3XPY6"/>
<evidence type="ECO:0000259" key="7">
    <source>
        <dbReference type="PROSITE" id="PS01180"/>
    </source>
</evidence>
<dbReference type="Pfam" id="PF06462">
    <property type="entry name" value="Hyd_WA"/>
    <property type="match status" value="1"/>
</dbReference>
<dbReference type="EMBL" id="GG666451">
    <property type="protein sequence ID" value="EEN70007.1"/>
    <property type="molecule type" value="Genomic_DNA"/>
</dbReference>
<dbReference type="SUPFAM" id="SSF56436">
    <property type="entry name" value="C-type lectin-like"/>
    <property type="match status" value="1"/>
</dbReference>
<evidence type="ECO:0000259" key="8">
    <source>
        <dbReference type="PROSITE" id="PS50041"/>
    </source>
</evidence>
<keyword evidence="3 6" id="KW-1015">Disulfide bond</keyword>
<evidence type="ECO:0000313" key="10">
    <source>
        <dbReference type="EMBL" id="EEN70007.1"/>
    </source>
</evidence>